<evidence type="ECO:0000313" key="2">
    <source>
        <dbReference type="Proteomes" id="UP000824881"/>
    </source>
</evidence>
<protein>
    <submittedName>
        <fullName evidence="1">Uncharacterized protein</fullName>
    </submittedName>
</protein>
<comment type="caution">
    <text evidence="1">The sequence shown here is derived from an EMBL/GenBank/DDBJ whole genome shotgun (WGS) entry which is preliminary data.</text>
</comment>
<organism evidence="1 2">
    <name type="scientific">Pleurotus cornucopiae</name>
    <name type="common">Cornucopia mushroom</name>
    <dbReference type="NCBI Taxonomy" id="5321"/>
    <lineage>
        <taxon>Eukaryota</taxon>
        <taxon>Fungi</taxon>
        <taxon>Dikarya</taxon>
        <taxon>Basidiomycota</taxon>
        <taxon>Agaricomycotina</taxon>
        <taxon>Agaricomycetes</taxon>
        <taxon>Agaricomycetidae</taxon>
        <taxon>Agaricales</taxon>
        <taxon>Pleurotineae</taxon>
        <taxon>Pleurotaceae</taxon>
        <taxon>Pleurotus</taxon>
    </lineage>
</organism>
<keyword evidence="2" id="KW-1185">Reference proteome</keyword>
<reference evidence="1 2" key="1">
    <citation type="journal article" date="2021" name="Appl. Environ. Microbiol.">
        <title>Genetic linkage and physical mapping for an oyster mushroom Pleurotus cornucopiae and QTL analysis for the trait cap color.</title>
        <authorList>
            <person name="Zhang Y."/>
            <person name="Gao W."/>
            <person name="Sonnenberg A."/>
            <person name="Chen Q."/>
            <person name="Zhang J."/>
            <person name="Huang C."/>
        </authorList>
    </citation>
    <scope>NUCLEOTIDE SEQUENCE [LARGE SCALE GENOMIC DNA]</scope>
    <source>
        <strain evidence="1">CCMSSC00406</strain>
    </source>
</reference>
<name>A0ACB7IT71_PLECO</name>
<accession>A0ACB7IT71</accession>
<proteinExistence type="predicted"/>
<dbReference type="Proteomes" id="UP000824881">
    <property type="component" value="Unassembled WGS sequence"/>
</dbReference>
<dbReference type="EMBL" id="WQMT02000007">
    <property type="protein sequence ID" value="KAG9220816.1"/>
    <property type="molecule type" value="Genomic_DNA"/>
</dbReference>
<sequence>MFATDRYETHPGDVSQFCNVTRGKPSWVFKILDDSKGLASQCALEAQLLRTEEDISDDALLVVQATRYCSQGTFDYSPQCGGKLEGDRDTPFSTIDRDFRNMLKVAREAKHFFTESKLREKVGAFVTDDFVPKSLHSEVCTCAGAAEFYVLLKQVLTNWISLLSRSLKIFILELKVENLIHPSSFDHPTELVSRFAWIPSNFHISVDGLDVHIEGYINGLRPRERYPRLYRLLEKVFLVVFAQLERTIEWEYSYDKSASGKSSPRSSLALLASQSQAKQAQEAEEENDIQQETEQRNHDLDYALKFHAFENAAASVLDYYRNKRLKVI</sequence>
<gene>
    <name evidence="1" type="ORF">CCMSSC00406_0002584</name>
</gene>
<evidence type="ECO:0000313" key="1">
    <source>
        <dbReference type="EMBL" id="KAG9220816.1"/>
    </source>
</evidence>